<feature type="transmembrane region" description="Helical" evidence="1">
    <location>
        <begin position="59"/>
        <end position="77"/>
    </location>
</feature>
<dbReference type="STRING" id="1434700.SAMN06296427_107163"/>
<accession>A0A1W2BUQ7</accession>
<keyword evidence="1" id="KW-1133">Transmembrane helix</keyword>
<feature type="transmembrane region" description="Helical" evidence="1">
    <location>
        <begin position="27"/>
        <end position="47"/>
    </location>
</feature>
<dbReference type="AlphaFoldDB" id="A0A1W2BUQ7"/>
<keyword evidence="1" id="KW-0472">Membrane</keyword>
<protein>
    <submittedName>
        <fullName evidence="2">Uncharacterized protein</fullName>
    </submittedName>
</protein>
<dbReference type="RefSeq" id="WP_143736477.1">
    <property type="nucleotide sequence ID" value="NZ_FWXS01000007.1"/>
</dbReference>
<sequence>MIVLFVFGFMFYKLAMGYDKNPWIWALVGAGSYIVIQLLINILVGFLSALNMIPEISGITLTIITVGVSSGSVYLGYRYLKNKWDEEDTRFDLHGRDEINNIGKD</sequence>
<organism evidence="2 3">
    <name type="scientific">Moheibacter sediminis</name>
    <dbReference type="NCBI Taxonomy" id="1434700"/>
    <lineage>
        <taxon>Bacteria</taxon>
        <taxon>Pseudomonadati</taxon>
        <taxon>Bacteroidota</taxon>
        <taxon>Flavobacteriia</taxon>
        <taxon>Flavobacteriales</taxon>
        <taxon>Weeksellaceae</taxon>
        <taxon>Moheibacter</taxon>
    </lineage>
</organism>
<name>A0A1W2BUQ7_9FLAO</name>
<dbReference type="Proteomes" id="UP000192393">
    <property type="component" value="Unassembled WGS sequence"/>
</dbReference>
<proteinExistence type="predicted"/>
<keyword evidence="3" id="KW-1185">Reference proteome</keyword>
<dbReference type="EMBL" id="FWXS01000007">
    <property type="protein sequence ID" value="SMC76687.1"/>
    <property type="molecule type" value="Genomic_DNA"/>
</dbReference>
<evidence type="ECO:0000256" key="1">
    <source>
        <dbReference type="SAM" id="Phobius"/>
    </source>
</evidence>
<gene>
    <name evidence="2" type="ORF">SAMN06296427_107163</name>
</gene>
<dbReference type="OrthoDB" id="1449578at2"/>
<evidence type="ECO:0000313" key="2">
    <source>
        <dbReference type="EMBL" id="SMC76687.1"/>
    </source>
</evidence>
<keyword evidence="1" id="KW-0812">Transmembrane</keyword>
<evidence type="ECO:0000313" key="3">
    <source>
        <dbReference type="Proteomes" id="UP000192393"/>
    </source>
</evidence>
<reference evidence="3" key="1">
    <citation type="submission" date="2017-04" db="EMBL/GenBank/DDBJ databases">
        <authorList>
            <person name="Varghese N."/>
            <person name="Submissions S."/>
        </authorList>
    </citation>
    <scope>NUCLEOTIDE SEQUENCE [LARGE SCALE GENOMIC DNA]</scope>
    <source>
        <strain evidence="3">CGMCC 1.12708</strain>
    </source>
</reference>